<sequence>MLTSTFIAVGAAVLASFVSAQDDNHYTGDDQCSQNTLMACTSRSADGCLKISGSGQLCVEKTQDCDDTCSQVGPNMYAYIKWRSPDDTCICSTKDASKYIGQPATPNPPRIITGGKCNFRGLATCHGQKAFGCVQTEDAQLCVNQTKYCDAPCLLLGGGIYAYQKAKCEVYMEIHDADSRSNSSKDLSCVCTSEDAGVGRGIDKRTAFVA</sequence>
<proteinExistence type="predicted"/>
<accession>M3BRE5</accession>
<feature type="chain" id="PRO_5004032045" evidence="1">
    <location>
        <begin position="21"/>
        <end position="210"/>
    </location>
</feature>
<name>M3BRE5_SPHMS</name>
<dbReference type="RefSeq" id="XP_016756814.1">
    <property type="nucleotide sequence ID" value="XM_016900905.1"/>
</dbReference>
<evidence type="ECO:0000313" key="3">
    <source>
        <dbReference type="Proteomes" id="UP000016931"/>
    </source>
</evidence>
<gene>
    <name evidence="2" type="ORF">SEPMUDRAFT_111202</name>
</gene>
<evidence type="ECO:0000313" key="2">
    <source>
        <dbReference type="EMBL" id="EMF08693.1"/>
    </source>
</evidence>
<keyword evidence="1" id="KW-0732">Signal</keyword>
<dbReference type="eggNOG" id="ENOG502QZNM">
    <property type="taxonomic scope" value="Eukaryota"/>
</dbReference>
<organism evidence="2 3">
    <name type="scientific">Sphaerulina musiva (strain SO2202)</name>
    <name type="common">Poplar stem canker fungus</name>
    <name type="synonym">Septoria musiva</name>
    <dbReference type="NCBI Taxonomy" id="692275"/>
    <lineage>
        <taxon>Eukaryota</taxon>
        <taxon>Fungi</taxon>
        <taxon>Dikarya</taxon>
        <taxon>Ascomycota</taxon>
        <taxon>Pezizomycotina</taxon>
        <taxon>Dothideomycetes</taxon>
        <taxon>Dothideomycetidae</taxon>
        <taxon>Mycosphaerellales</taxon>
        <taxon>Mycosphaerellaceae</taxon>
        <taxon>Sphaerulina</taxon>
    </lineage>
</organism>
<dbReference type="Proteomes" id="UP000016931">
    <property type="component" value="Unassembled WGS sequence"/>
</dbReference>
<reference evidence="2 3" key="1">
    <citation type="journal article" date="2012" name="PLoS Pathog.">
        <title>Diverse lifestyles and strategies of plant pathogenesis encoded in the genomes of eighteen Dothideomycetes fungi.</title>
        <authorList>
            <person name="Ohm R.A."/>
            <person name="Feau N."/>
            <person name="Henrissat B."/>
            <person name="Schoch C.L."/>
            <person name="Horwitz B.A."/>
            <person name="Barry K.W."/>
            <person name="Condon B.J."/>
            <person name="Copeland A.C."/>
            <person name="Dhillon B."/>
            <person name="Glaser F."/>
            <person name="Hesse C.N."/>
            <person name="Kosti I."/>
            <person name="LaButti K."/>
            <person name="Lindquist E.A."/>
            <person name="Lucas S."/>
            <person name="Salamov A.A."/>
            <person name="Bradshaw R.E."/>
            <person name="Ciuffetti L."/>
            <person name="Hamelin R.C."/>
            <person name="Kema G.H.J."/>
            <person name="Lawrence C."/>
            <person name="Scott J.A."/>
            <person name="Spatafora J.W."/>
            <person name="Turgeon B.G."/>
            <person name="de Wit P.J.G.M."/>
            <person name="Zhong S."/>
            <person name="Goodwin S.B."/>
            <person name="Grigoriev I.V."/>
        </authorList>
    </citation>
    <scope>NUCLEOTIDE SEQUENCE [LARGE SCALE GENOMIC DNA]</scope>
    <source>
        <strain evidence="2 3">SO2202</strain>
    </source>
</reference>
<dbReference type="AlphaFoldDB" id="M3BRE5"/>
<evidence type="ECO:0000256" key="1">
    <source>
        <dbReference type="SAM" id="SignalP"/>
    </source>
</evidence>
<dbReference type="EMBL" id="KB456270">
    <property type="protein sequence ID" value="EMF08693.1"/>
    <property type="molecule type" value="Genomic_DNA"/>
</dbReference>
<keyword evidence="3" id="KW-1185">Reference proteome</keyword>
<feature type="signal peptide" evidence="1">
    <location>
        <begin position="1"/>
        <end position="20"/>
    </location>
</feature>
<protein>
    <submittedName>
        <fullName evidence="2">Uncharacterized protein</fullName>
    </submittedName>
</protein>
<dbReference type="HOGENOM" id="CLU_1310785_0_0_1"/>
<dbReference type="GeneID" id="27898042"/>